<evidence type="ECO:0000313" key="2">
    <source>
        <dbReference type="Proteomes" id="UP000716291"/>
    </source>
</evidence>
<evidence type="ECO:0000313" key="1">
    <source>
        <dbReference type="EMBL" id="KAG1273755.1"/>
    </source>
</evidence>
<keyword evidence="2" id="KW-1185">Reference proteome</keyword>
<organism evidence="1 2">
    <name type="scientific">Rhizopus oryzae</name>
    <name type="common">Mucormycosis agent</name>
    <name type="synonym">Rhizopus arrhizus var. delemar</name>
    <dbReference type="NCBI Taxonomy" id="64495"/>
    <lineage>
        <taxon>Eukaryota</taxon>
        <taxon>Fungi</taxon>
        <taxon>Fungi incertae sedis</taxon>
        <taxon>Mucoromycota</taxon>
        <taxon>Mucoromycotina</taxon>
        <taxon>Mucoromycetes</taxon>
        <taxon>Mucorales</taxon>
        <taxon>Mucorineae</taxon>
        <taxon>Rhizopodaceae</taxon>
        <taxon>Rhizopus</taxon>
    </lineage>
</organism>
<accession>A0A9P6WSK4</accession>
<dbReference type="AlphaFoldDB" id="A0A9P6WSK4"/>
<proteinExistence type="predicted"/>
<sequence length="92" mass="9442">MLLPSPAVIVLPPAASRSAEPPTARPAACCGVNTRVSAGSDCTSAVAAVPMFIGVPRSIFMPAFPNTMLLPWPAWMTLLPPPPAIGSLPKPP</sequence>
<gene>
    <name evidence="1" type="ORF">G6F64_015283</name>
</gene>
<protein>
    <submittedName>
        <fullName evidence="1">Uncharacterized protein</fullName>
    </submittedName>
</protein>
<comment type="caution">
    <text evidence="1">The sequence shown here is derived from an EMBL/GenBank/DDBJ whole genome shotgun (WGS) entry which is preliminary data.</text>
</comment>
<name>A0A9P6WSK4_RHIOR</name>
<reference evidence="1" key="1">
    <citation type="journal article" date="2020" name="Microb. Genom.">
        <title>Genetic diversity of clinical and environmental Mucorales isolates obtained from an investigation of mucormycosis cases among solid organ transplant recipients.</title>
        <authorList>
            <person name="Nguyen M.H."/>
            <person name="Kaul D."/>
            <person name="Muto C."/>
            <person name="Cheng S.J."/>
            <person name="Richter R.A."/>
            <person name="Bruno V.M."/>
            <person name="Liu G."/>
            <person name="Beyhan S."/>
            <person name="Sundermann A.J."/>
            <person name="Mounaud S."/>
            <person name="Pasculle A.W."/>
            <person name="Nierman W.C."/>
            <person name="Driscoll E."/>
            <person name="Cumbie R."/>
            <person name="Clancy C.J."/>
            <person name="Dupont C.L."/>
        </authorList>
    </citation>
    <scope>NUCLEOTIDE SEQUENCE</scope>
    <source>
        <strain evidence="1">GL11</strain>
    </source>
</reference>
<dbReference type="Proteomes" id="UP000716291">
    <property type="component" value="Unassembled WGS sequence"/>
</dbReference>
<dbReference type="EMBL" id="JAANQT010012373">
    <property type="protein sequence ID" value="KAG1273755.1"/>
    <property type="molecule type" value="Genomic_DNA"/>
</dbReference>